<proteinExistence type="predicted"/>
<evidence type="ECO:0000313" key="2">
    <source>
        <dbReference type="WBParaSite" id="Hba_18210"/>
    </source>
</evidence>
<sequence>MANYCVLFFPENQDLEALSESSVIDGSFTVENHVSVRRKDNKLYDANILYIGSEANCDAKIQYVTTTGQLKNKFFSASGPPPAKIHRSSSCRRNIPHNMAPAEPPITDPVVSQIDQLNKDF</sequence>
<protein>
    <submittedName>
        <fullName evidence="2">EAF domain-containing protein</fullName>
    </submittedName>
</protein>
<evidence type="ECO:0000313" key="1">
    <source>
        <dbReference type="Proteomes" id="UP000095283"/>
    </source>
</evidence>
<keyword evidence="1" id="KW-1185">Reference proteome</keyword>
<dbReference type="AlphaFoldDB" id="A0A1I7XL38"/>
<accession>A0A1I7XL38</accession>
<organism evidence="1 2">
    <name type="scientific">Heterorhabditis bacteriophora</name>
    <name type="common">Entomopathogenic nematode worm</name>
    <dbReference type="NCBI Taxonomy" id="37862"/>
    <lineage>
        <taxon>Eukaryota</taxon>
        <taxon>Metazoa</taxon>
        <taxon>Ecdysozoa</taxon>
        <taxon>Nematoda</taxon>
        <taxon>Chromadorea</taxon>
        <taxon>Rhabditida</taxon>
        <taxon>Rhabditina</taxon>
        <taxon>Rhabditomorpha</taxon>
        <taxon>Strongyloidea</taxon>
        <taxon>Heterorhabditidae</taxon>
        <taxon>Heterorhabditis</taxon>
    </lineage>
</organism>
<reference evidence="2" key="1">
    <citation type="submission" date="2016-11" db="UniProtKB">
        <authorList>
            <consortium name="WormBaseParasite"/>
        </authorList>
    </citation>
    <scope>IDENTIFICATION</scope>
</reference>
<name>A0A1I7XL38_HETBA</name>
<dbReference type="WBParaSite" id="Hba_18210">
    <property type="protein sequence ID" value="Hba_18210"/>
    <property type="gene ID" value="Hba_18210"/>
</dbReference>
<dbReference type="Proteomes" id="UP000095283">
    <property type="component" value="Unplaced"/>
</dbReference>